<dbReference type="PANTHER" id="PTHR12993">
    <property type="entry name" value="N-ACETYLGLUCOSAMINYL-PHOSPHATIDYLINOSITOL DE-N-ACETYLASE-RELATED"/>
    <property type="match status" value="1"/>
</dbReference>
<reference evidence="1 2" key="1">
    <citation type="submission" date="2019-12" db="EMBL/GenBank/DDBJ databases">
        <title>Paenibacillus sp. nov. sp. isolated from soil.</title>
        <authorList>
            <person name="Kim J."/>
            <person name="Jeong S.E."/>
            <person name="Jung H.S."/>
            <person name="Jeon C.O."/>
        </authorList>
    </citation>
    <scope>NUCLEOTIDE SEQUENCE [LARGE SCALE GENOMIC DNA]</scope>
    <source>
        <strain evidence="1 2">5J-6</strain>
    </source>
</reference>
<dbReference type="Pfam" id="PF02585">
    <property type="entry name" value="PIG-L"/>
    <property type="match status" value="1"/>
</dbReference>
<evidence type="ECO:0000313" key="2">
    <source>
        <dbReference type="Proteomes" id="UP000481087"/>
    </source>
</evidence>
<organism evidence="1 2">
    <name type="scientific">Paenibacillus silvestris</name>
    <dbReference type="NCBI Taxonomy" id="2606219"/>
    <lineage>
        <taxon>Bacteria</taxon>
        <taxon>Bacillati</taxon>
        <taxon>Bacillota</taxon>
        <taxon>Bacilli</taxon>
        <taxon>Bacillales</taxon>
        <taxon>Paenibacillaceae</taxon>
        <taxon>Paenibacillus</taxon>
    </lineage>
</organism>
<protein>
    <submittedName>
        <fullName evidence="1">PIG-L family deacetylase</fullName>
    </submittedName>
</protein>
<dbReference type="Proteomes" id="UP000481087">
    <property type="component" value="Unassembled WGS sequence"/>
</dbReference>
<comment type="caution">
    <text evidence="1">The sequence shown here is derived from an EMBL/GenBank/DDBJ whole genome shotgun (WGS) entry which is preliminary data.</text>
</comment>
<dbReference type="PANTHER" id="PTHR12993:SF11">
    <property type="entry name" value="N-ACETYLGLUCOSAMINYL-PHOSPHATIDYLINOSITOL DE-N-ACETYLASE"/>
    <property type="match status" value="1"/>
</dbReference>
<dbReference type="InterPro" id="IPR003737">
    <property type="entry name" value="GlcNAc_PI_deacetylase-related"/>
</dbReference>
<dbReference type="RefSeq" id="WP_161411883.1">
    <property type="nucleotide sequence ID" value="NZ_WTUZ01000040.1"/>
</dbReference>
<name>A0A6L8VC64_9BACL</name>
<dbReference type="EMBL" id="WTUZ01000040">
    <property type="protein sequence ID" value="MZQ87261.1"/>
    <property type="molecule type" value="Genomic_DNA"/>
</dbReference>
<dbReference type="InterPro" id="IPR024078">
    <property type="entry name" value="LmbE-like_dom_sf"/>
</dbReference>
<proteinExistence type="predicted"/>
<dbReference type="AlphaFoldDB" id="A0A6L8VC64"/>
<accession>A0A6L8VC64</accession>
<evidence type="ECO:0000313" key="1">
    <source>
        <dbReference type="EMBL" id="MZQ87261.1"/>
    </source>
</evidence>
<dbReference type="Gene3D" id="3.40.50.10320">
    <property type="entry name" value="LmbE-like"/>
    <property type="match status" value="1"/>
</dbReference>
<dbReference type="SUPFAM" id="SSF102588">
    <property type="entry name" value="LmbE-like"/>
    <property type="match status" value="1"/>
</dbReference>
<dbReference type="GO" id="GO:0016811">
    <property type="term" value="F:hydrolase activity, acting on carbon-nitrogen (but not peptide) bonds, in linear amides"/>
    <property type="evidence" value="ECO:0007669"/>
    <property type="project" value="TreeGrafter"/>
</dbReference>
<sequence>MGTQYGFVYAHPDDETFLSGCLIRKYADEGSRPALLLATRGDAGRHGLERAADKSELARLREEEMNVAAEVLGISIVEHLGFPDGQLANINFDELVAGVISFIQRYEIENVFSFAEDGGNGHPDHVTISKASTAAVLSGKCPSVRRLYYAASGFTQERGLEPSIVVDTESGWAVKATALKAHATQHIAIAKYFGDVDVFSEARRWEAFVLGWENGVMWPEMAGRH</sequence>
<keyword evidence="2" id="KW-1185">Reference proteome</keyword>
<gene>
    <name evidence="1" type="ORF">GQF01_34610</name>
</gene>